<name>A0A8J5VZG4_ZIZPA</name>
<feature type="domain" description="Protein kinase" evidence="7">
    <location>
        <begin position="1"/>
        <end position="99"/>
    </location>
</feature>
<sequence>MLFFANAHIALLSSSLPPLCAGARRRHLLSAVGQHGSAVVPSTPLHGHARGVFHRDMKPENLLVDENGDLKVSDFGLFAVADQFHPDDLLSPVSAFRAW</sequence>
<keyword evidence="4" id="KW-0418">Kinase</keyword>
<keyword evidence="9" id="KW-1185">Reference proteome</keyword>
<dbReference type="EMBL" id="JAAALK010000282">
    <property type="protein sequence ID" value="KAG8080686.1"/>
    <property type="molecule type" value="Genomic_DNA"/>
</dbReference>
<evidence type="ECO:0000313" key="9">
    <source>
        <dbReference type="Proteomes" id="UP000729402"/>
    </source>
</evidence>
<reference evidence="8" key="2">
    <citation type="submission" date="2021-02" db="EMBL/GenBank/DDBJ databases">
        <authorList>
            <person name="Kimball J.A."/>
            <person name="Haas M.W."/>
            <person name="Macchietto M."/>
            <person name="Kono T."/>
            <person name="Duquette J."/>
            <person name="Shao M."/>
        </authorList>
    </citation>
    <scope>NUCLEOTIDE SEQUENCE</scope>
    <source>
        <tissue evidence="8">Fresh leaf tissue</tissue>
    </source>
</reference>
<dbReference type="GO" id="GO:0004674">
    <property type="term" value="F:protein serine/threonine kinase activity"/>
    <property type="evidence" value="ECO:0007669"/>
    <property type="project" value="UniProtKB-KW"/>
</dbReference>
<dbReference type="PROSITE" id="PS50011">
    <property type="entry name" value="PROTEIN_KINASE_DOM"/>
    <property type="match status" value="1"/>
</dbReference>
<keyword evidence="1" id="KW-0723">Serine/threonine-protein kinase</keyword>
<dbReference type="PANTHER" id="PTHR43895:SF6">
    <property type="entry name" value="CBL-INTERACTING PROTEIN KINASE 19"/>
    <property type="match status" value="1"/>
</dbReference>
<evidence type="ECO:0000256" key="4">
    <source>
        <dbReference type="ARBA" id="ARBA00022777"/>
    </source>
</evidence>
<feature type="chain" id="PRO_5035167014" description="Protein kinase domain-containing protein" evidence="6">
    <location>
        <begin position="23"/>
        <end position="99"/>
    </location>
</feature>
<dbReference type="InterPro" id="IPR008271">
    <property type="entry name" value="Ser/Thr_kinase_AS"/>
</dbReference>
<keyword evidence="3" id="KW-0547">Nucleotide-binding</keyword>
<keyword evidence="6" id="KW-0732">Signal</keyword>
<comment type="caution">
    <text evidence="8">The sequence shown here is derived from an EMBL/GenBank/DDBJ whole genome shotgun (WGS) entry which is preliminary data.</text>
</comment>
<dbReference type="GO" id="GO:0005524">
    <property type="term" value="F:ATP binding"/>
    <property type="evidence" value="ECO:0007669"/>
    <property type="project" value="UniProtKB-KW"/>
</dbReference>
<proteinExistence type="predicted"/>
<evidence type="ECO:0000256" key="2">
    <source>
        <dbReference type="ARBA" id="ARBA00022679"/>
    </source>
</evidence>
<evidence type="ECO:0000259" key="7">
    <source>
        <dbReference type="PROSITE" id="PS50011"/>
    </source>
</evidence>
<dbReference type="AlphaFoldDB" id="A0A8J5VZG4"/>
<dbReference type="GO" id="GO:0007165">
    <property type="term" value="P:signal transduction"/>
    <property type="evidence" value="ECO:0007669"/>
    <property type="project" value="TreeGrafter"/>
</dbReference>
<evidence type="ECO:0000313" key="8">
    <source>
        <dbReference type="EMBL" id="KAG8080686.1"/>
    </source>
</evidence>
<gene>
    <name evidence="8" type="ORF">GUJ93_ZPchr0007g4999</name>
</gene>
<evidence type="ECO:0000256" key="3">
    <source>
        <dbReference type="ARBA" id="ARBA00022741"/>
    </source>
</evidence>
<reference evidence="8" key="1">
    <citation type="journal article" date="2021" name="bioRxiv">
        <title>Whole Genome Assembly and Annotation of Northern Wild Rice, Zizania palustris L., Supports a Whole Genome Duplication in the Zizania Genus.</title>
        <authorList>
            <person name="Haas M."/>
            <person name="Kono T."/>
            <person name="Macchietto M."/>
            <person name="Millas R."/>
            <person name="McGilp L."/>
            <person name="Shao M."/>
            <person name="Duquette J."/>
            <person name="Hirsch C.N."/>
            <person name="Kimball J."/>
        </authorList>
    </citation>
    <scope>NUCLEOTIDE SEQUENCE</scope>
    <source>
        <tissue evidence="8">Fresh leaf tissue</tissue>
    </source>
</reference>
<accession>A0A8J5VZG4</accession>
<dbReference type="OrthoDB" id="783846at2759"/>
<dbReference type="InterPro" id="IPR000719">
    <property type="entry name" value="Prot_kinase_dom"/>
</dbReference>
<evidence type="ECO:0000256" key="1">
    <source>
        <dbReference type="ARBA" id="ARBA00022527"/>
    </source>
</evidence>
<dbReference type="PROSITE" id="PS00108">
    <property type="entry name" value="PROTEIN_KINASE_ST"/>
    <property type="match status" value="1"/>
</dbReference>
<keyword evidence="2" id="KW-0808">Transferase</keyword>
<organism evidence="8 9">
    <name type="scientific">Zizania palustris</name>
    <name type="common">Northern wild rice</name>
    <dbReference type="NCBI Taxonomy" id="103762"/>
    <lineage>
        <taxon>Eukaryota</taxon>
        <taxon>Viridiplantae</taxon>
        <taxon>Streptophyta</taxon>
        <taxon>Embryophyta</taxon>
        <taxon>Tracheophyta</taxon>
        <taxon>Spermatophyta</taxon>
        <taxon>Magnoliopsida</taxon>
        <taxon>Liliopsida</taxon>
        <taxon>Poales</taxon>
        <taxon>Poaceae</taxon>
        <taxon>BOP clade</taxon>
        <taxon>Oryzoideae</taxon>
        <taxon>Oryzeae</taxon>
        <taxon>Zizaniinae</taxon>
        <taxon>Zizania</taxon>
    </lineage>
</organism>
<keyword evidence="5" id="KW-0067">ATP-binding</keyword>
<protein>
    <recommendedName>
        <fullName evidence="7">Protein kinase domain-containing protein</fullName>
    </recommendedName>
</protein>
<evidence type="ECO:0000256" key="6">
    <source>
        <dbReference type="SAM" id="SignalP"/>
    </source>
</evidence>
<dbReference type="Pfam" id="PF00069">
    <property type="entry name" value="Pkinase"/>
    <property type="match status" value="1"/>
</dbReference>
<dbReference type="PANTHER" id="PTHR43895">
    <property type="entry name" value="CALCIUM/CALMODULIN-DEPENDENT PROTEIN KINASE KINASE-RELATED"/>
    <property type="match status" value="1"/>
</dbReference>
<evidence type="ECO:0000256" key="5">
    <source>
        <dbReference type="ARBA" id="ARBA00022840"/>
    </source>
</evidence>
<dbReference type="Proteomes" id="UP000729402">
    <property type="component" value="Unassembled WGS sequence"/>
</dbReference>
<feature type="signal peptide" evidence="6">
    <location>
        <begin position="1"/>
        <end position="22"/>
    </location>
</feature>